<feature type="region of interest" description="Disordered" evidence="2">
    <location>
        <begin position="346"/>
        <end position="368"/>
    </location>
</feature>
<dbReference type="InterPro" id="IPR044855">
    <property type="entry name" value="CoA-Trfase_III_dom3_sf"/>
</dbReference>
<sequence length="785" mass="85300">MPYGAVESPLADLRVVEISGGVATAYAGRVLTWLGASVLVVGTELDTAAEPAATQLVADWLHEGKEVATAERKRDLAKVIADAQIVLLDTDDRGPELSSLVRSATNAVDASAHPPVVVHVSSVADRGKPIPGSALTAAAWSGLSWSMGSPGKAPLSLPFDLPSFEAGAHAAAAALAVVVANPAENSVLRNVDVSARDVLSYYTGMITANFIPYERPWRRDGARPPGSGGVYPASIFPCKDGFVTFMCRSQREWKALLEGMGSPEWSRDPRFEDPRVVARLHADEADSHLVPWIAERTKQELLEFGHRYGLPIAPVRSFSETLREEQFRHRKFFVSHPRRPDLLAPGAPWRLNEVPGRRPDQARDRRLRIEPASGEPCDLLSGLRVLDLSWVWSGPMVTSMLTDLGAEVLKIEHSGHMDAGRMRGRARRDGREVEGPEHEVTPYFNQMNHGKRSVTLDLKEGRARELLLDLAGTCDVVVENMRPGALSKLGLGFDELSAHNPGIVMLSMSMAGQTGPLKTMKGYAGIMAAMSGLDSIIGYDENELIGSLTPALGDPNGASHGLVALLAALHRRRVTGRGAWIDLSQIEALLSITASPLLASQLDTGERVPVNTHPGKCPHGHFPASGDDRWLAITVQDDSQWQTFVELARCDGHDLDPHDTRDESKNRLENRAAIEEAVSAWTADQDRDELADRLIRHGIPAAPVTSFEDLASSDWAGERHLRTFVQHPYLGETPIFVLPWKFAGRAAGRDLPAPILGTDTDDVLTRLLQIDAATLAELHQSGSLR</sequence>
<organism evidence="3 4">
    <name type="scientific">Amycolatopsis acidicola</name>
    <dbReference type="NCBI Taxonomy" id="2596893"/>
    <lineage>
        <taxon>Bacteria</taxon>
        <taxon>Bacillati</taxon>
        <taxon>Actinomycetota</taxon>
        <taxon>Actinomycetes</taxon>
        <taxon>Pseudonocardiales</taxon>
        <taxon>Pseudonocardiaceae</taxon>
        <taxon>Amycolatopsis</taxon>
    </lineage>
</organism>
<dbReference type="Pfam" id="PF02515">
    <property type="entry name" value="CoA_transf_3"/>
    <property type="match status" value="2"/>
</dbReference>
<feature type="compositionally biased region" description="Basic and acidic residues" evidence="2">
    <location>
        <begin position="355"/>
        <end position="368"/>
    </location>
</feature>
<dbReference type="InterPro" id="IPR023606">
    <property type="entry name" value="CoA-Trfase_III_dom_1_sf"/>
</dbReference>
<dbReference type="Gene3D" id="3.40.50.10540">
    <property type="entry name" value="Crotonobetainyl-coa:carnitine coa-transferase, domain 1"/>
    <property type="match status" value="2"/>
</dbReference>
<gene>
    <name evidence="3" type="ORF">FPZ12_008565</name>
</gene>
<dbReference type="PANTHER" id="PTHR48207:SF3">
    <property type="entry name" value="SUCCINATE--HYDROXYMETHYLGLUTARATE COA-TRANSFERASE"/>
    <property type="match status" value="1"/>
</dbReference>
<reference evidence="3" key="1">
    <citation type="submission" date="2019-09" db="EMBL/GenBank/DDBJ databases">
        <authorList>
            <person name="Teo W.F.A."/>
            <person name="Duangmal K."/>
        </authorList>
    </citation>
    <scope>NUCLEOTIDE SEQUENCE [LARGE SCALE GENOMIC DNA]</scope>
    <source>
        <strain evidence="3">K81G1</strain>
    </source>
</reference>
<accession>A0A5N0VHD3</accession>
<dbReference type="EMBL" id="VMNW02000008">
    <property type="protein sequence ID" value="KAA9164082.1"/>
    <property type="molecule type" value="Genomic_DNA"/>
</dbReference>
<evidence type="ECO:0000313" key="3">
    <source>
        <dbReference type="EMBL" id="KAA9164082.1"/>
    </source>
</evidence>
<dbReference type="InterPro" id="IPR003673">
    <property type="entry name" value="CoA-Trfase_fam_III"/>
</dbReference>
<evidence type="ECO:0000256" key="1">
    <source>
        <dbReference type="ARBA" id="ARBA00022679"/>
    </source>
</evidence>
<dbReference type="SUPFAM" id="SSF89796">
    <property type="entry name" value="CoA-transferase family III (CaiB/BaiF)"/>
    <property type="match status" value="2"/>
</dbReference>
<name>A0A5N0VHD3_9PSEU</name>
<dbReference type="Gene3D" id="3.30.1540.10">
    <property type="entry name" value="formyl-coa transferase, domain 3"/>
    <property type="match status" value="2"/>
</dbReference>
<dbReference type="OrthoDB" id="9058532at2"/>
<protein>
    <submittedName>
        <fullName evidence="3">CoA transferase</fullName>
    </submittedName>
</protein>
<proteinExistence type="predicted"/>
<dbReference type="GO" id="GO:0008410">
    <property type="term" value="F:CoA-transferase activity"/>
    <property type="evidence" value="ECO:0007669"/>
    <property type="project" value="TreeGrafter"/>
</dbReference>
<keyword evidence="1 3" id="KW-0808">Transferase</keyword>
<dbReference type="AlphaFoldDB" id="A0A5N0VHD3"/>
<dbReference type="InterPro" id="IPR050483">
    <property type="entry name" value="CoA-transferase_III_domain"/>
</dbReference>
<keyword evidence="4" id="KW-1185">Reference proteome</keyword>
<dbReference type="Proteomes" id="UP000319769">
    <property type="component" value="Unassembled WGS sequence"/>
</dbReference>
<comment type="caution">
    <text evidence="3">The sequence shown here is derived from an EMBL/GenBank/DDBJ whole genome shotgun (WGS) entry which is preliminary data.</text>
</comment>
<evidence type="ECO:0000256" key="2">
    <source>
        <dbReference type="SAM" id="MobiDB-lite"/>
    </source>
</evidence>
<dbReference type="PANTHER" id="PTHR48207">
    <property type="entry name" value="SUCCINATE--HYDROXYMETHYLGLUTARATE COA-TRANSFERASE"/>
    <property type="match status" value="1"/>
</dbReference>
<evidence type="ECO:0000313" key="4">
    <source>
        <dbReference type="Proteomes" id="UP000319769"/>
    </source>
</evidence>